<dbReference type="InterPro" id="IPR012337">
    <property type="entry name" value="RNaseH-like_sf"/>
</dbReference>
<proteinExistence type="predicted"/>
<evidence type="ECO:0008006" key="3">
    <source>
        <dbReference type="Google" id="ProtNLM"/>
    </source>
</evidence>
<protein>
    <recommendedName>
        <fullName evidence="3">Transposase</fullName>
    </recommendedName>
</protein>
<dbReference type="EMBL" id="UGYO01000001">
    <property type="protein sequence ID" value="SUI53978.1"/>
    <property type="molecule type" value="Genomic_DNA"/>
</dbReference>
<dbReference type="SUPFAM" id="SSF53098">
    <property type="entry name" value="Ribonuclease H-like"/>
    <property type="match status" value="1"/>
</dbReference>
<reference evidence="1 2" key="1">
    <citation type="submission" date="2018-06" db="EMBL/GenBank/DDBJ databases">
        <authorList>
            <consortium name="Pathogen Informatics"/>
            <person name="Doyle S."/>
        </authorList>
    </citation>
    <scope>NUCLEOTIDE SEQUENCE [LARGE SCALE GENOMIC DNA]</scope>
    <source>
        <strain evidence="1 2">NCTC10738</strain>
    </source>
</reference>
<organism evidence="1 2">
    <name type="scientific">Shewanella algae</name>
    <dbReference type="NCBI Taxonomy" id="38313"/>
    <lineage>
        <taxon>Bacteria</taxon>
        <taxon>Pseudomonadati</taxon>
        <taxon>Pseudomonadota</taxon>
        <taxon>Gammaproteobacteria</taxon>
        <taxon>Alteromonadales</taxon>
        <taxon>Shewanellaceae</taxon>
        <taxon>Shewanella</taxon>
    </lineage>
</organism>
<name>A0A379Z1W0_9GAMM</name>
<dbReference type="AlphaFoldDB" id="A0A379Z1W0"/>
<sequence>MEVFSSTQVVKLYARRMQGEEIFRDLKRHGLRQNSNHCPNRYDVLLLIGFDVSLWLDKEARQRPEYSIIESHFRRP</sequence>
<evidence type="ECO:0000313" key="2">
    <source>
        <dbReference type="Proteomes" id="UP000254069"/>
    </source>
</evidence>
<dbReference type="Proteomes" id="UP000254069">
    <property type="component" value="Unassembled WGS sequence"/>
</dbReference>
<gene>
    <name evidence="1" type="ORF">NCTC10738_00819</name>
</gene>
<accession>A0A379Z1W0</accession>
<evidence type="ECO:0000313" key="1">
    <source>
        <dbReference type="EMBL" id="SUI53978.1"/>
    </source>
</evidence>
<keyword evidence="2" id="KW-1185">Reference proteome</keyword>